<dbReference type="AlphaFoldDB" id="A0A4D5RXT9"/>
<name>A0A4D5RXT9_IXOSC</name>
<reference evidence="2" key="1">
    <citation type="submission" date="2019-04" db="EMBL/GenBank/DDBJ databases">
        <title>An insight into the mialome of Ixodes scapularis.</title>
        <authorList>
            <person name="Ribeiro J.M."/>
            <person name="Mather T.N."/>
            <person name="Karim S."/>
        </authorList>
    </citation>
    <scope>NUCLEOTIDE SEQUENCE</scope>
</reference>
<feature type="chain" id="PRO_5020026125" evidence="1">
    <location>
        <begin position="20"/>
        <end position="116"/>
    </location>
</feature>
<sequence length="116" mass="13220">MLLCCFCVLLLSLPSLIFLFFINTDNAGFKESQCFEVLKWQFSVAVESDAETLCKASRGWEPDSFAEVNGWHVEKYYIFLFISGLPLLSFFSEHLNWRGLSILICCLSLVHTLPGI</sequence>
<dbReference type="EMBL" id="GHJT01008162">
    <property type="protein sequence ID" value="MOY42133.1"/>
    <property type="molecule type" value="Transcribed_RNA"/>
</dbReference>
<feature type="signal peptide" evidence="1">
    <location>
        <begin position="1"/>
        <end position="19"/>
    </location>
</feature>
<organism evidence="2">
    <name type="scientific">Ixodes scapularis</name>
    <name type="common">Black-legged tick</name>
    <name type="synonym">Deer tick</name>
    <dbReference type="NCBI Taxonomy" id="6945"/>
    <lineage>
        <taxon>Eukaryota</taxon>
        <taxon>Metazoa</taxon>
        <taxon>Ecdysozoa</taxon>
        <taxon>Arthropoda</taxon>
        <taxon>Chelicerata</taxon>
        <taxon>Arachnida</taxon>
        <taxon>Acari</taxon>
        <taxon>Parasitiformes</taxon>
        <taxon>Ixodida</taxon>
        <taxon>Ixodoidea</taxon>
        <taxon>Ixodidae</taxon>
        <taxon>Ixodinae</taxon>
        <taxon>Ixodes</taxon>
    </lineage>
</organism>
<accession>A0A4D5RXT9</accession>
<evidence type="ECO:0000256" key="1">
    <source>
        <dbReference type="SAM" id="SignalP"/>
    </source>
</evidence>
<keyword evidence="1" id="KW-0732">Signal</keyword>
<proteinExistence type="predicted"/>
<evidence type="ECO:0000313" key="2">
    <source>
        <dbReference type="EMBL" id="MOY42133.1"/>
    </source>
</evidence>
<protein>
    <submittedName>
        <fullName evidence="2">Putative secreted protein</fullName>
    </submittedName>
</protein>